<name>A0A1E2UTK6_9GAMM</name>
<dbReference type="STRING" id="1818881.A3196_15810"/>
<dbReference type="GO" id="GO:0003824">
    <property type="term" value="F:catalytic activity"/>
    <property type="evidence" value="ECO:0007669"/>
    <property type="project" value="InterPro"/>
</dbReference>
<proteinExistence type="predicted"/>
<dbReference type="InterPro" id="IPR035994">
    <property type="entry name" value="Nucleoside_phosphorylase_sf"/>
</dbReference>
<reference evidence="1 2" key="1">
    <citation type="submission" date="2016-03" db="EMBL/GenBank/DDBJ databases">
        <title>Chemosynthetic sulphur-oxidizing symbionts of marine invertebrate animals are capable of nitrogen fixation.</title>
        <authorList>
            <person name="Petersen J.M."/>
            <person name="Kemper A."/>
            <person name="Gruber-Vodicka H."/>
            <person name="Cardini U."/>
            <person name="Geest Mvander."/>
            <person name="Kleiner M."/>
            <person name="Bulgheresi S."/>
            <person name="Fussmann M."/>
            <person name="Herbold C."/>
            <person name="Seah B.K.B."/>
            <person name="Antony C.Paul."/>
            <person name="Liu D."/>
            <person name="Belitz A."/>
            <person name="Weber M."/>
        </authorList>
    </citation>
    <scope>NUCLEOTIDE SEQUENCE [LARGE SCALE GENOMIC DNA]</scope>
    <source>
        <strain evidence="1">G_D</strain>
    </source>
</reference>
<dbReference type="RefSeq" id="WP_069014567.1">
    <property type="nucleotide sequence ID" value="NZ_LVJW01000003.1"/>
</dbReference>
<dbReference type="SUPFAM" id="SSF53167">
    <property type="entry name" value="Purine and uridine phosphorylases"/>
    <property type="match status" value="1"/>
</dbReference>
<keyword evidence="2" id="KW-1185">Reference proteome</keyword>
<accession>A0A1E2UTK6</accession>
<comment type="caution">
    <text evidence="1">The sequence shown here is derived from an EMBL/GenBank/DDBJ whole genome shotgun (WGS) entry which is preliminary data.</text>
</comment>
<gene>
    <name evidence="1" type="ORF">A3196_15810</name>
</gene>
<protein>
    <recommendedName>
        <fullName evidence="3">Nucleoside phosphorylase domain-containing protein</fullName>
    </recommendedName>
</protein>
<organism evidence="1 2">
    <name type="scientific">Candidatus Thiodiazotropha endoloripes</name>
    <dbReference type="NCBI Taxonomy" id="1818881"/>
    <lineage>
        <taxon>Bacteria</taxon>
        <taxon>Pseudomonadati</taxon>
        <taxon>Pseudomonadota</taxon>
        <taxon>Gammaproteobacteria</taxon>
        <taxon>Chromatiales</taxon>
        <taxon>Sedimenticolaceae</taxon>
        <taxon>Candidatus Thiodiazotropha</taxon>
    </lineage>
</organism>
<evidence type="ECO:0000313" key="2">
    <source>
        <dbReference type="Proteomes" id="UP000094849"/>
    </source>
</evidence>
<evidence type="ECO:0008006" key="3">
    <source>
        <dbReference type="Google" id="ProtNLM"/>
    </source>
</evidence>
<dbReference type="Proteomes" id="UP000094849">
    <property type="component" value="Unassembled WGS sequence"/>
</dbReference>
<dbReference type="Gene3D" id="3.40.50.1580">
    <property type="entry name" value="Nucleoside phosphorylase domain"/>
    <property type="match status" value="1"/>
</dbReference>
<dbReference type="GO" id="GO:0009116">
    <property type="term" value="P:nucleoside metabolic process"/>
    <property type="evidence" value="ECO:0007669"/>
    <property type="project" value="InterPro"/>
</dbReference>
<dbReference type="EMBL" id="LVJZ01000003">
    <property type="protein sequence ID" value="ODB98097.1"/>
    <property type="molecule type" value="Genomic_DNA"/>
</dbReference>
<evidence type="ECO:0000313" key="1">
    <source>
        <dbReference type="EMBL" id="ODB98097.1"/>
    </source>
</evidence>
<sequence>MQHKRQLNLLTALPAEAKPLIKCFALQRHQPVGAIPLYTTQGIHLAVSGPGLKSIKPAISYLQAMTPKGSQPVWINLGICGHGSLATGELLLADQVTTPDGLHWKLESPAGSITNHGQLNCVASPQAVYQPQMAYDMESSGFLASLRPTTPLDRVHILKVVSDNPENGIETINAKRVNKLITDQISQIREFIERVAEDG</sequence>
<dbReference type="AlphaFoldDB" id="A0A1E2UTK6"/>
<dbReference type="OrthoDB" id="21362at2"/>